<name>A0A1S2VMU5_9BACT</name>
<dbReference type="InterPro" id="IPR007168">
    <property type="entry name" value="Phageshock_PspC_N"/>
</dbReference>
<evidence type="ECO:0000256" key="4">
    <source>
        <dbReference type="ARBA" id="ARBA00022989"/>
    </source>
</evidence>
<evidence type="ECO:0000313" key="8">
    <source>
        <dbReference type="EMBL" id="OIN59496.1"/>
    </source>
</evidence>
<sequence>MEPKKLQRITSEKVIGGVAAGLADYFGIDKVIVRVLFVLGVFAPIPFPFILSYIVLWIAMPKAPLFLQSPTHDQPYSVG</sequence>
<comment type="subcellular location">
    <subcellularLocation>
        <location evidence="1">Cell membrane</location>
        <topology evidence="1">Single-pass membrane protein</topology>
    </subcellularLocation>
</comment>
<dbReference type="InterPro" id="IPR052027">
    <property type="entry name" value="PspC"/>
</dbReference>
<dbReference type="Proteomes" id="UP000181790">
    <property type="component" value="Unassembled WGS sequence"/>
</dbReference>
<dbReference type="OrthoDB" id="5772680at2"/>
<keyword evidence="3 6" id="KW-0812">Transmembrane</keyword>
<keyword evidence="4 6" id="KW-1133">Transmembrane helix</keyword>
<evidence type="ECO:0000256" key="2">
    <source>
        <dbReference type="ARBA" id="ARBA00022475"/>
    </source>
</evidence>
<comment type="caution">
    <text evidence="8">The sequence shown here is derived from an EMBL/GenBank/DDBJ whole genome shotgun (WGS) entry which is preliminary data.</text>
</comment>
<evidence type="ECO:0000256" key="1">
    <source>
        <dbReference type="ARBA" id="ARBA00004162"/>
    </source>
</evidence>
<dbReference type="RefSeq" id="WP_071503178.1">
    <property type="nucleotide sequence ID" value="NZ_MORL01000004.1"/>
</dbReference>
<organism evidence="8 9">
    <name type="scientific">Arsenicibacter rosenii</name>
    <dbReference type="NCBI Taxonomy" id="1750698"/>
    <lineage>
        <taxon>Bacteria</taxon>
        <taxon>Pseudomonadati</taxon>
        <taxon>Bacteroidota</taxon>
        <taxon>Cytophagia</taxon>
        <taxon>Cytophagales</taxon>
        <taxon>Spirosomataceae</taxon>
        <taxon>Arsenicibacter</taxon>
    </lineage>
</organism>
<feature type="domain" description="Phage shock protein PspC N-terminal" evidence="7">
    <location>
        <begin position="4"/>
        <end position="63"/>
    </location>
</feature>
<evidence type="ECO:0000313" key="9">
    <source>
        <dbReference type="Proteomes" id="UP000181790"/>
    </source>
</evidence>
<keyword evidence="5 6" id="KW-0472">Membrane</keyword>
<dbReference type="PANTHER" id="PTHR33885">
    <property type="entry name" value="PHAGE SHOCK PROTEIN C"/>
    <property type="match status" value="1"/>
</dbReference>
<evidence type="ECO:0000256" key="3">
    <source>
        <dbReference type="ARBA" id="ARBA00022692"/>
    </source>
</evidence>
<feature type="transmembrane region" description="Helical" evidence="6">
    <location>
        <begin position="35"/>
        <end position="60"/>
    </location>
</feature>
<dbReference type="PANTHER" id="PTHR33885:SF3">
    <property type="entry name" value="PHAGE SHOCK PROTEIN C"/>
    <property type="match status" value="1"/>
</dbReference>
<keyword evidence="2" id="KW-1003">Cell membrane</keyword>
<gene>
    <name evidence="8" type="ORF">BLX24_11050</name>
</gene>
<accession>A0A1S2VMU5</accession>
<dbReference type="GO" id="GO:0005886">
    <property type="term" value="C:plasma membrane"/>
    <property type="evidence" value="ECO:0007669"/>
    <property type="project" value="UniProtKB-SubCell"/>
</dbReference>
<reference evidence="8 9" key="1">
    <citation type="submission" date="2016-10" db="EMBL/GenBank/DDBJ databases">
        <title>Arsenicibacter rosenii gen. nov., sp. nov., an efficient arsenic-methylating bacterium isolated from an arsenic-contaminated paddy soil.</title>
        <authorList>
            <person name="Huang K."/>
        </authorList>
    </citation>
    <scope>NUCLEOTIDE SEQUENCE [LARGE SCALE GENOMIC DNA]</scope>
    <source>
        <strain evidence="8 9">SM-1</strain>
    </source>
</reference>
<proteinExistence type="predicted"/>
<evidence type="ECO:0000259" key="7">
    <source>
        <dbReference type="Pfam" id="PF04024"/>
    </source>
</evidence>
<protein>
    <recommendedName>
        <fullName evidence="7">Phage shock protein PspC N-terminal domain-containing protein</fullName>
    </recommendedName>
</protein>
<evidence type="ECO:0000256" key="5">
    <source>
        <dbReference type="ARBA" id="ARBA00023136"/>
    </source>
</evidence>
<keyword evidence="9" id="KW-1185">Reference proteome</keyword>
<dbReference type="AlphaFoldDB" id="A0A1S2VMU5"/>
<evidence type="ECO:0000256" key="6">
    <source>
        <dbReference type="SAM" id="Phobius"/>
    </source>
</evidence>
<dbReference type="Pfam" id="PF04024">
    <property type="entry name" value="PspC"/>
    <property type="match status" value="1"/>
</dbReference>
<dbReference type="EMBL" id="MORL01000004">
    <property type="protein sequence ID" value="OIN59496.1"/>
    <property type="molecule type" value="Genomic_DNA"/>
</dbReference>